<dbReference type="SUPFAM" id="SSF53850">
    <property type="entry name" value="Periplasmic binding protein-like II"/>
    <property type="match status" value="1"/>
</dbReference>
<accession>N1V2E7</accession>
<evidence type="ECO:0000259" key="5">
    <source>
        <dbReference type="SMART" id="SM00062"/>
    </source>
</evidence>
<evidence type="ECO:0000256" key="2">
    <source>
        <dbReference type="ARBA" id="ARBA00010333"/>
    </source>
</evidence>
<sequence length="224" mass="24456">MTDAKPYAYIEGGEQKGFDVDMLREVAKRLDLDVEFVNQEFSALLPSVANGQLDVATASISNTEERRKVVDFSDTYFIGYISVLANPESGIGEDPKSLAGKRLGIVQGTIQDAYAQKNFTGAELVRFPDNNAAVSAMKSGTIDAHFLDFPVAEDYAAANEGMTVAINVPVPEFPVGFAVNKNDSELKEAINQELKEIIADGTWLEIEKGYFPDQPVDEMFMPAS</sequence>
<evidence type="ECO:0000256" key="4">
    <source>
        <dbReference type="RuleBase" id="RU003744"/>
    </source>
</evidence>
<comment type="caution">
    <text evidence="6">The sequence shown here is derived from an EMBL/GenBank/DDBJ whole genome shotgun (WGS) entry which is preliminary data.</text>
</comment>
<dbReference type="EMBL" id="ANPE02000070">
    <property type="protein sequence ID" value="EMY35525.1"/>
    <property type="molecule type" value="Genomic_DNA"/>
</dbReference>
<evidence type="ECO:0000313" key="6">
    <source>
        <dbReference type="EMBL" id="EMY35525.1"/>
    </source>
</evidence>
<dbReference type="PROSITE" id="PS01039">
    <property type="entry name" value="SBP_BACTERIAL_3"/>
    <property type="match status" value="1"/>
</dbReference>
<name>N1V2E7_9MICC</name>
<dbReference type="Pfam" id="PF00497">
    <property type="entry name" value="SBP_bac_3"/>
    <property type="match status" value="1"/>
</dbReference>
<proteinExistence type="inferred from homology"/>
<dbReference type="CDD" id="cd13530">
    <property type="entry name" value="PBP2_peptides_like"/>
    <property type="match status" value="1"/>
</dbReference>
<feature type="domain" description="Solute-binding protein family 3/N-terminal" evidence="5">
    <location>
        <begin position="1"/>
        <end position="213"/>
    </location>
</feature>
<protein>
    <submittedName>
        <fullName evidence="6">Deoxyfructosyl-amino acid transporter periplasmic binding protein</fullName>
    </submittedName>
</protein>
<dbReference type="PANTHER" id="PTHR35936">
    <property type="entry name" value="MEMBRANE-BOUND LYTIC MUREIN TRANSGLYCOSYLASE F"/>
    <property type="match status" value="1"/>
</dbReference>
<dbReference type="Gene3D" id="3.40.190.10">
    <property type="entry name" value="Periplasmic binding protein-like II"/>
    <property type="match status" value="2"/>
</dbReference>
<keyword evidence="3" id="KW-0732">Signal</keyword>
<organism evidence="6 7">
    <name type="scientific">Arthrobacter crystallopoietes BAB-32</name>
    <dbReference type="NCBI Taxonomy" id="1246476"/>
    <lineage>
        <taxon>Bacteria</taxon>
        <taxon>Bacillati</taxon>
        <taxon>Actinomycetota</taxon>
        <taxon>Actinomycetes</taxon>
        <taxon>Micrococcales</taxon>
        <taxon>Micrococcaceae</taxon>
        <taxon>Crystallibacter</taxon>
    </lineage>
</organism>
<evidence type="ECO:0000313" key="7">
    <source>
        <dbReference type="Proteomes" id="UP000010729"/>
    </source>
</evidence>
<comment type="subcellular location">
    <subcellularLocation>
        <location evidence="1">Cell envelope</location>
    </subcellularLocation>
</comment>
<keyword evidence="7" id="KW-1185">Reference proteome</keyword>
<dbReference type="PANTHER" id="PTHR35936:SF17">
    <property type="entry name" value="ARGININE-BINDING EXTRACELLULAR PROTEIN ARTP"/>
    <property type="match status" value="1"/>
</dbReference>
<evidence type="ECO:0000256" key="1">
    <source>
        <dbReference type="ARBA" id="ARBA00004196"/>
    </source>
</evidence>
<dbReference type="GO" id="GO:0030313">
    <property type="term" value="C:cell envelope"/>
    <property type="evidence" value="ECO:0007669"/>
    <property type="project" value="UniProtKB-SubCell"/>
</dbReference>
<dbReference type="SMART" id="SM00062">
    <property type="entry name" value="PBPb"/>
    <property type="match status" value="1"/>
</dbReference>
<dbReference type="InterPro" id="IPR018313">
    <property type="entry name" value="SBP_3_CS"/>
</dbReference>
<comment type="similarity">
    <text evidence="2 4">Belongs to the bacterial solute-binding protein 3 family.</text>
</comment>
<reference evidence="6 7" key="1">
    <citation type="journal article" date="2013" name="Genome Announc.">
        <title>Draft Genome Sequence of Arthrobacter crystallopoietes Strain BAB-32, Revealing Genes for Bioremediation.</title>
        <authorList>
            <person name="Joshi M.N."/>
            <person name="Pandit A.S."/>
            <person name="Sharma A."/>
            <person name="Pandya R.V."/>
            <person name="Desai S.M."/>
            <person name="Saxena A.K."/>
            <person name="Bagatharia S.B."/>
        </authorList>
    </citation>
    <scope>NUCLEOTIDE SEQUENCE [LARGE SCALE GENOMIC DNA]</scope>
    <source>
        <strain evidence="6 7">BAB-32</strain>
    </source>
</reference>
<dbReference type="Proteomes" id="UP000010729">
    <property type="component" value="Unassembled WGS sequence"/>
</dbReference>
<dbReference type="InterPro" id="IPR001638">
    <property type="entry name" value="Solute-binding_3/MltF_N"/>
</dbReference>
<gene>
    <name evidence="6" type="ORF">D477_003743</name>
</gene>
<evidence type="ECO:0000256" key="3">
    <source>
        <dbReference type="ARBA" id="ARBA00022729"/>
    </source>
</evidence>
<dbReference type="AlphaFoldDB" id="N1V2E7"/>